<protein>
    <submittedName>
        <fullName evidence="2">Uncharacterized protein</fullName>
    </submittedName>
</protein>
<keyword evidence="1" id="KW-0472">Membrane</keyword>
<keyword evidence="3" id="KW-1185">Reference proteome</keyword>
<feature type="transmembrane region" description="Helical" evidence="1">
    <location>
        <begin position="6"/>
        <end position="28"/>
    </location>
</feature>
<dbReference type="EMBL" id="CP033058">
    <property type="protein sequence ID" value="AZZ65654.2"/>
    <property type="molecule type" value="Genomic_DNA"/>
</dbReference>
<organism evidence="2 3">
    <name type="scientific">Metamycoplasma phocicerebrale</name>
    <dbReference type="NCBI Taxonomy" id="142649"/>
    <lineage>
        <taxon>Bacteria</taxon>
        <taxon>Bacillati</taxon>
        <taxon>Mycoplasmatota</taxon>
        <taxon>Mycoplasmoidales</taxon>
        <taxon>Metamycoplasmataceae</taxon>
        <taxon>Metamycoplasma</taxon>
    </lineage>
</organism>
<gene>
    <name evidence="2" type="ORF">DMC14_002570</name>
</gene>
<evidence type="ECO:0000313" key="3">
    <source>
        <dbReference type="Proteomes" id="UP000256585"/>
    </source>
</evidence>
<keyword evidence="1" id="KW-0812">Transmembrane</keyword>
<reference evidence="2" key="1">
    <citation type="submission" date="2019-03" db="EMBL/GenBank/DDBJ databases">
        <title>Draft Sequence and Annotation of the Mycoplasma phocicerebrale Strain 1049T Genome.</title>
        <authorList>
            <person name="Frasca S.Jr."/>
            <person name="Kutish G.F."/>
            <person name="Castellanos Gell J."/>
            <person name="Michaels D.L."/>
            <person name="Brown D.R."/>
        </authorList>
    </citation>
    <scope>NUCLEOTIDE SEQUENCE</scope>
    <source>
        <strain evidence="2">1049</strain>
    </source>
</reference>
<dbReference type="Proteomes" id="UP000256585">
    <property type="component" value="Chromosome"/>
</dbReference>
<evidence type="ECO:0000313" key="2">
    <source>
        <dbReference type="EMBL" id="AZZ65654.2"/>
    </source>
</evidence>
<name>A0A3Q9VAD0_9BACT</name>
<proteinExistence type="predicted"/>
<sequence>MEMTKYFFKFAWLAIISSVIFIVIGIILKNRNKFKKIRTWFIVQGLITTISWLTYLFILIFFYKNEIKILNSRILNWNILKNILDSVVFKTTLFTILVGNLVIPTITYVIKSHLEKEKSNGAPSISFYDEE</sequence>
<evidence type="ECO:0000256" key="1">
    <source>
        <dbReference type="SAM" id="Phobius"/>
    </source>
</evidence>
<feature type="transmembrane region" description="Helical" evidence="1">
    <location>
        <begin position="40"/>
        <end position="63"/>
    </location>
</feature>
<feature type="transmembrane region" description="Helical" evidence="1">
    <location>
        <begin position="87"/>
        <end position="110"/>
    </location>
</feature>
<accession>A0A3Q9VAD0</accession>
<dbReference type="KEGG" id="mphc:DMC14_002570"/>
<dbReference type="AlphaFoldDB" id="A0A3Q9VAD0"/>
<dbReference type="RefSeq" id="WP_116171523.1">
    <property type="nucleotide sequence ID" value="NZ_CP033058.2"/>
</dbReference>
<keyword evidence="1" id="KW-1133">Transmembrane helix</keyword>